<dbReference type="PANTHER" id="PTHR15350:SF2">
    <property type="entry name" value="EUKARYOTIC TRANSLATION INITIATION FACTOR 3 SUBUNIT M"/>
    <property type="match status" value="1"/>
</dbReference>
<dbReference type="InterPro" id="IPR000717">
    <property type="entry name" value="PCI_dom"/>
</dbReference>
<accession>A0AAV4LYK6</accession>
<reference evidence="3 4" key="1">
    <citation type="submission" date="2021-06" db="EMBL/GenBank/DDBJ databases">
        <title>Genome sequence of Babesia caballi.</title>
        <authorList>
            <person name="Yamagishi J."/>
            <person name="Kidaka T."/>
            <person name="Ochi A."/>
        </authorList>
    </citation>
    <scope>NUCLEOTIDE SEQUENCE [LARGE SCALE GENOMIC DNA]</scope>
    <source>
        <strain evidence="3">USDA-D6B2</strain>
    </source>
</reference>
<name>A0AAV4LYK6_BABCB</name>
<proteinExistence type="inferred from homology"/>
<dbReference type="Proteomes" id="UP001497744">
    <property type="component" value="Unassembled WGS sequence"/>
</dbReference>
<protein>
    <submittedName>
        <fullName evidence="3">PCI domain-containing protein</fullName>
    </submittedName>
</protein>
<dbReference type="GO" id="GO:0002183">
    <property type="term" value="P:cytoplasmic translational initiation"/>
    <property type="evidence" value="ECO:0007669"/>
    <property type="project" value="TreeGrafter"/>
</dbReference>
<evidence type="ECO:0000313" key="4">
    <source>
        <dbReference type="Proteomes" id="UP001497744"/>
    </source>
</evidence>
<dbReference type="InterPro" id="IPR045237">
    <property type="entry name" value="COPS7/eIF3m"/>
</dbReference>
<comment type="similarity">
    <text evidence="1">Belongs to the CSN7/EIF3M family. CSN7 subfamily.</text>
</comment>
<dbReference type="SMART" id="SM00088">
    <property type="entry name" value="PINT"/>
    <property type="match status" value="1"/>
</dbReference>
<evidence type="ECO:0000313" key="3">
    <source>
        <dbReference type="EMBL" id="GIX64695.1"/>
    </source>
</evidence>
<evidence type="ECO:0000256" key="1">
    <source>
        <dbReference type="ARBA" id="ARBA00008482"/>
    </source>
</evidence>
<gene>
    <name evidence="3" type="ORF">BcabD6B2_41300</name>
</gene>
<dbReference type="GO" id="GO:0005852">
    <property type="term" value="C:eukaryotic translation initiation factor 3 complex"/>
    <property type="evidence" value="ECO:0007669"/>
    <property type="project" value="TreeGrafter"/>
</dbReference>
<dbReference type="RefSeq" id="XP_067716764.1">
    <property type="nucleotide sequence ID" value="XM_067860663.1"/>
</dbReference>
<evidence type="ECO:0000259" key="2">
    <source>
        <dbReference type="PROSITE" id="PS50250"/>
    </source>
</evidence>
<dbReference type="InterPro" id="IPR036390">
    <property type="entry name" value="WH_DNA-bd_sf"/>
</dbReference>
<dbReference type="PROSITE" id="PS50250">
    <property type="entry name" value="PCI"/>
    <property type="match status" value="1"/>
</dbReference>
<dbReference type="GeneID" id="94196176"/>
<dbReference type="PANTHER" id="PTHR15350">
    <property type="entry name" value="COP9 SIGNALOSOME COMPLEX SUBUNIT 7/DENDRITIC CELL PROTEIN GA17"/>
    <property type="match status" value="1"/>
</dbReference>
<dbReference type="Pfam" id="PF01399">
    <property type="entry name" value="PCI"/>
    <property type="match status" value="1"/>
</dbReference>
<dbReference type="EMBL" id="BPLF01000003">
    <property type="protein sequence ID" value="GIX64695.1"/>
    <property type="molecule type" value="Genomic_DNA"/>
</dbReference>
<dbReference type="AlphaFoldDB" id="A0AAV4LYK6"/>
<sequence>MTTFVPLSQDTEGAVSSAALGDWILSIIKVREPAKTADYYAKLLNQFQEVDGEQVIKDSFQLFELLLSGHEMVFAFLQDAKDNGETAVITIDPASKVEAEVGARRRALTATQVQIKFADALRQVEEYFTVLMYMLQLRFTSNAQIEKAGNLLLRAITKGESFVDIRLRLLQMLYNSVDPTLPLRVVVYVEVLDFAAKNEVFHTLIPVIQKVTVAAVGPNAVQLEEWMADWVLDKKTKVHVYRVIAEQLDKIGKAEMAYQYWEKCIECCDEPALYTPENIDATAKFCVRSIQADDVLYFDRLRMMPAVAQLARTSHAVLTEIVDVLVQGTSDDLEAVVARHGEAALEALGVPVEVCRSKVKLLTLASICQNESEVPIARIQDELRLSKEGVEDLVVTAITKGVMDGLIDQKSETITIRSVMQREFREEQLRQLHANLLQWKRCVGDLMGVVGGHN</sequence>
<keyword evidence="4" id="KW-1185">Reference proteome</keyword>
<feature type="domain" description="PCI" evidence="2">
    <location>
        <begin position="256"/>
        <end position="421"/>
    </location>
</feature>
<dbReference type="SUPFAM" id="SSF46785">
    <property type="entry name" value="Winged helix' DNA-binding domain"/>
    <property type="match status" value="1"/>
</dbReference>
<comment type="caution">
    <text evidence="3">The sequence shown here is derived from an EMBL/GenBank/DDBJ whole genome shotgun (WGS) entry which is preliminary data.</text>
</comment>
<organism evidence="3 4">
    <name type="scientific">Babesia caballi</name>
    <dbReference type="NCBI Taxonomy" id="5871"/>
    <lineage>
        <taxon>Eukaryota</taxon>
        <taxon>Sar</taxon>
        <taxon>Alveolata</taxon>
        <taxon>Apicomplexa</taxon>
        <taxon>Aconoidasida</taxon>
        <taxon>Piroplasmida</taxon>
        <taxon>Babesiidae</taxon>
        <taxon>Babesia</taxon>
    </lineage>
</organism>